<dbReference type="SUPFAM" id="SSF49503">
    <property type="entry name" value="Cupredoxins"/>
    <property type="match status" value="3"/>
</dbReference>
<organism evidence="14 15">
    <name type="scientific">Geotrichum candidum</name>
    <name type="common">Oospora lactis</name>
    <name type="synonym">Dipodascus geotrichum</name>
    <dbReference type="NCBI Taxonomy" id="1173061"/>
    <lineage>
        <taxon>Eukaryota</taxon>
        <taxon>Fungi</taxon>
        <taxon>Dikarya</taxon>
        <taxon>Ascomycota</taxon>
        <taxon>Saccharomycotina</taxon>
        <taxon>Dipodascomycetes</taxon>
        <taxon>Dipodascales</taxon>
        <taxon>Dipodascaceae</taxon>
        <taxon>Geotrichum</taxon>
    </lineage>
</organism>
<evidence type="ECO:0000256" key="3">
    <source>
        <dbReference type="ARBA" id="ARBA00022496"/>
    </source>
</evidence>
<dbReference type="Pfam" id="PF07732">
    <property type="entry name" value="Cu-oxidase_3"/>
    <property type="match status" value="1"/>
</dbReference>
<keyword evidence="5 10" id="KW-0732">Signal</keyword>
<dbReference type="STRING" id="1173061.A0A0J9X8R9"/>
<keyword evidence="8" id="KW-0325">Glycoprotein</keyword>
<keyword evidence="6" id="KW-0560">Oxidoreductase</keyword>
<proteinExistence type="inferred from homology"/>
<feature type="domain" description="Plastocyanin-like" evidence="13">
    <location>
        <begin position="29"/>
        <end position="145"/>
    </location>
</feature>
<evidence type="ECO:0000256" key="9">
    <source>
        <dbReference type="SAM" id="Phobius"/>
    </source>
</evidence>
<dbReference type="InterPro" id="IPR008972">
    <property type="entry name" value="Cupredoxin"/>
</dbReference>
<keyword evidence="9" id="KW-1133">Transmembrane helix</keyword>
<dbReference type="CDD" id="cd13899">
    <property type="entry name" value="CuRO_3_Fet3p"/>
    <property type="match status" value="1"/>
</dbReference>
<dbReference type="InterPro" id="IPR011706">
    <property type="entry name" value="Cu-oxidase_C"/>
</dbReference>
<evidence type="ECO:0000256" key="10">
    <source>
        <dbReference type="SAM" id="SignalP"/>
    </source>
</evidence>
<accession>A0A0J9X8R9</accession>
<dbReference type="PROSITE" id="PS00079">
    <property type="entry name" value="MULTICOPPER_OXIDASE1"/>
    <property type="match status" value="1"/>
</dbReference>
<dbReference type="OrthoDB" id="2121828at2759"/>
<dbReference type="InterPro" id="IPR033138">
    <property type="entry name" value="Cu_oxidase_CS"/>
</dbReference>
<evidence type="ECO:0000256" key="7">
    <source>
        <dbReference type="ARBA" id="ARBA00023008"/>
    </source>
</evidence>
<evidence type="ECO:0000256" key="5">
    <source>
        <dbReference type="ARBA" id="ARBA00022729"/>
    </source>
</evidence>
<name>A0A0J9X8R9_GEOCN</name>
<evidence type="ECO:0000256" key="1">
    <source>
        <dbReference type="ARBA" id="ARBA00001935"/>
    </source>
</evidence>
<feature type="chain" id="PRO_5005325635" evidence="10">
    <location>
        <begin position="21"/>
        <end position="606"/>
    </location>
</feature>
<reference evidence="14" key="1">
    <citation type="submission" date="2014-03" db="EMBL/GenBank/DDBJ databases">
        <authorList>
            <person name="Casaregola S."/>
        </authorList>
    </citation>
    <scope>NUCLEOTIDE SEQUENCE [LARGE SCALE GENOMIC DNA]</scope>
    <source>
        <strain evidence="14">CLIB 918</strain>
    </source>
</reference>
<keyword evidence="7" id="KW-0186">Copper</keyword>
<keyword evidence="9" id="KW-0812">Transmembrane</keyword>
<feature type="domain" description="Plastocyanin-like" evidence="11">
    <location>
        <begin position="155"/>
        <end position="301"/>
    </location>
</feature>
<evidence type="ECO:0000256" key="8">
    <source>
        <dbReference type="ARBA" id="ARBA00023180"/>
    </source>
</evidence>
<keyword evidence="3" id="KW-0406">Ion transport</keyword>
<dbReference type="PANTHER" id="PTHR11709:SF361">
    <property type="entry name" value="IRON TRANSPORT MULTICOPPER OXIDASE FET3"/>
    <property type="match status" value="1"/>
</dbReference>
<evidence type="ECO:0000259" key="13">
    <source>
        <dbReference type="Pfam" id="PF07732"/>
    </source>
</evidence>
<dbReference type="Gene3D" id="2.60.40.420">
    <property type="entry name" value="Cupredoxins - blue copper proteins"/>
    <property type="match status" value="3"/>
</dbReference>
<feature type="domain" description="Plastocyanin-like" evidence="12">
    <location>
        <begin position="365"/>
        <end position="503"/>
    </location>
</feature>
<keyword evidence="15" id="KW-1185">Reference proteome</keyword>
<feature type="transmembrane region" description="Helical" evidence="9">
    <location>
        <begin position="559"/>
        <end position="581"/>
    </location>
</feature>
<evidence type="ECO:0000256" key="2">
    <source>
        <dbReference type="ARBA" id="ARBA00010609"/>
    </source>
</evidence>
<evidence type="ECO:0000259" key="12">
    <source>
        <dbReference type="Pfam" id="PF07731"/>
    </source>
</evidence>
<keyword evidence="3" id="KW-0408">Iron</keyword>
<dbReference type="CDD" id="cd13877">
    <property type="entry name" value="CuRO_2_Fet3p_like"/>
    <property type="match status" value="1"/>
</dbReference>
<dbReference type="GO" id="GO:0005507">
    <property type="term" value="F:copper ion binding"/>
    <property type="evidence" value="ECO:0007669"/>
    <property type="project" value="InterPro"/>
</dbReference>
<dbReference type="AlphaFoldDB" id="A0A0J9X8R9"/>
<keyword evidence="9" id="KW-0472">Membrane</keyword>
<dbReference type="InterPro" id="IPR044130">
    <property type="entry name" value="CuRO_2_Fet3-like"/>
</dbReference>
<comment type="similarity">
    <text evidence="2">Belongs to the multicopper oxidase family.</text>
</comment>
<evidence type="ECO:0000256" key="4">
    <source>
        <dbReference type="ARBA" id="ARBA00022723"/>
    </source>
</evidence>
<dbReference type="GO" id="GO:0033573">
    <property type="term" value="C:high-affinity iron permease complex"/>
    <property type="evidence" value="ECO:0007669"/>
    <property type="project" value="TreeGrafter"/>
</dbReference>
<evidence type="ECO:0000313" key="15">
    <source>
        <dbReference type="Proteomes" id="UP000242525"/>
    </source>
</evidence>
<comment type="caution">
    <text evidence="14">The sequence shown here is derived from an EMBL/GenBank/DDBJ whole genome shotgun (WGS) entry which is preliminary data.</text>
</comment>
<protein>
    <submittedName>
        <fullName evidence="14">Similar to Saccharomyces cerevisiae YMR058W FET3 Ferro-O2-oxidoreductase required for high-affinity iron uptake and involved in mediating resistance to copper ion toxicity</fullName>
    </submittedName>
</protein>
<dbReference type="CDD" id="cd13851">
    <property type="entry name" value="CuRO_1_Fet3p"/>
    <property type="match status" value="1"/>
</dbReference>
<gene>
    <name evidence="14" type="ORF">BN980_GECA05s03805g</name>
</gene>
<keyword evidence="3" id="KW-0410">Iron transport</keyword>
<dbReference type="InterPro" id="IPR002355">
    <property type="entry name" value="Cu_oxidase_Cu_BS"/>
</dbReference>
<evidence type="ECO:0000259" key="11">
    <source>
        <dbReference type="Pfam" id="PF00394"/>
    </source>
</evidence>
<dbReference type="GO" id="GO:0033215">
    <property type="term" value="P:reductive iron assimilation"/>
    <property type="evidence" value="ECO:0007669"/>
    <property type="project" value="TreeGrafter"/>
</dbReference>
<dbReference type="InterPro" id="IPR001117">
    <property type="entry name" value="Cu-oxidase_2nd"/>
</dbReference>
<dbReference type="FunFam" id="2.60.40.420:FF:000022">
    <property type="entry name" value="FET5p Multicopper oxidase"/>
    <property type="match status" value="1"/>
</dbReference>
<evidence type="ECO:0000256" key="6">
    <source>
        <dbReference type="ARBA" id="ARBA00023002"/>
    </source>
</evidence>
<keyword evidence="4" id="KW-0479">Metal-binding</keyword>
<dbReference type="Pfam" id="PF07731">
    <property type="entry name" value="Cu-oxidase_2"/>
    <property type="match status" value="1"/>
</dbReference>
<comment type="cofactor">
    <cofactor evidence="1">
        <name>Cu cation</name>
        <dbReference type="ChEBI" id="CHEBI:23378"/>
    </cofactor>
</comment>
<dbReference type="InterPro" id="IPR045087">
    <property type="entry name" value="Cu-oxidase_fam"/>
</dbReference>
<sequence>MKYFNPLLTSAAFFASSIAAKTVTYDWNITWVNANPDGLKERPVVGINGEWPMPTVEVDKGDRLVVNVHNALPDHNTSIHFHGMYQNGTNYMDGPPGVVQCPIVPGQDFTYNFTVDQNGTYWYHSHVSGQYPDGYRAPFIVHDKDAYFAQDYDEELTWALSDWYHEVMDTLSADFLNLYNPSGAEPVPQNLLFNNSQNNSVAIKPNTTYLIHIMNMGALPSIFLWIEDHDFEIVEVDGVYTEPTTAEIIYITPAQRYSILLKTKDTTDKNFGIVTVFDQTMFDVIPDDLQLNQTNWLEYNSSAPHDHVTLDYETSEDIEAFDDFDLIPHDRKPLLPEPDQEIVLSFSMNNLLSGKNYAFFENITYTAPKVPSLYTVMSSGDLVENPIIYGEYTHSFVLEHMNTVQLVLNSEDPGVHPFHMHGHEFQIIHRDVAYDDDSPTPFDPENHDPFPEYPIRRDTVFVRPNSNMVLRFTADNPGVWIFHCHIEWHLEQGLAITLVEAPAQLQKTQKIPQQHYDVCAAAGVPTAGNAAANTENFLDLTGQNVQEPDLPPGFTARGIVALVFSCVAAFVGMGAIAWYGLADMALNTPELEILEEDEQFSDETPK</sequence>
<dbReference type="PROSITE" id="PS00080">
    <property type="entry name" value="MULTICOPPER_OXIDASE2"/>
    <property type="match status" value="1"/>
</dbReference>
<dbReference type="PANTHER" id="PTHR11709">
    <property type="entry name" value="MULTI-COPPER OXIDASE"/>
    <property type="match status" value="1"/>
</dbReference>
<evidence type="ECO:0000313" key="14">
    <source>
        <dbReference type="EMBL" id="CDO53568.1"/>
    </source>
</evidence>
<feature type="signal peptide" evidence="10">
    <location>
        <begin position="1"/>
        <end position="20"/>
    </location>
</feature>
<dbReference type="EMBL" id="CCBN010000005">
    <property type="protein sequence ID" value="CDO53568.1"/>
    <property type="molecule type" value="Genomic_DNA"/>
</dbReference>
<dbReference type="InterPro" id="IPR011707">
    <property type="entry name" value="Cu-oxidase-like_N"/>
</dbReference>
<dbReference type="GO" id="GO:0010106">
    <property type="term" value="P:cellular response to iron ion starvation"/>
    <property type="evidence" value="ECO:0007669"/>
    <property type="project" value="TreeGrafter"/>
</dbReference>
<dbReference type="GO" id="GO:0004322">
    <property type="term" value="F:ferroxidase activity"/>
    <property type="evidence" value="ECO:0007669"/>
    <property type="project" value="TreeGrafter"/>
</dbReference>
<dbReference type="Pfam" id="PF00394">
    <property type="entry name" value="Cu-oxidase"/>
    <property type="match status" value="1"/>
</dbReference>
<keyword evidence="3" id="KW-0813">Transport</keyword>
<dbReference type="Proteomes" id="UP000242525">
    <property type="component" value="Unassembled WGS sequence"/>
</dbReference>
<dbReference type="FunFam" id="2.60.40.420:FF:000024">
    <property type="entry name" value="FET5p Multicopper oxidase"/>
    <property type="match status" value="1"/>
</dbReference>